<dbReference type="Proteomes" id="UP000321049">
    <property type="component" value="Unassembled WGS sequence"/>
</dbReference>
<proteinExistence type="predicted"/>
<accession>A0A511JNW3</accession>
<name>A0A511JNW3_9CELL</name>
<sequence length="255" mass="27822">MSVTGTSRIDHVVMTSTIRLSLRGGEPFLPNLSSGPVPVRRYSRGMVWLEIVGWAGSLLVIVSLTQARVLRFRWLNLVGAVIATAYNAIVGIWPFAVMNGVIAVIDVYWLFRLHRERHDAEAYGVLEVPADDSVLRHLLDTHAPDIARFHPAFVAADPAPSAAFVVVRGDELVGAVVVRSAGDGVGRVDLDYVTPRYRDFTPGEFVYRDSGVFAAHGFRRLVVGGSSAPESSAYLERVGFHPTSDGWEREVPAAA</sequence>
<evidence type="ECO:0000313" key="3">
    <source>
        <dbReference type="Proteomes" id="UP000321049"/>
    </source>
</evidence>
<dbReference type="AlphaFoldDB" id="A0A511JNW3"/>
<organism evidence="2 3">
    <name type="scientific">Cellulomonas terrae</name>
    <dbReference type="NCBI Taxonomy" id="311234"/>
    <lineage>
        <taxon>Bacteria</taxon>
        <taxon>Bacillati</taxon>
        <taxon>Actinomycetota</taxon>
        <taxon>Actinomycetes</taxon>
        <taxon>Micrococcales</taxon>
        <taxon>Cellulomonadaceae</taxon>
        <taxon>Cellulomonas</taxon>
    </lineage>
</organism>
<evidence type="ECO:0000256" key="1">
    <source>
        <dbReference type="SAM" id="Phobius"/>
    </source>
</evidence>
<keyword evidence="1" id="KW-0812">Transmembrane</keyword>
<protein>
    <recommendedName>
        <fullName evidence="4">N-acetyltransferase domain-containing protein</fullName>
    </recommendedName>
</protein>
<feature type="transmembrane region" description="Helical" evidence="1">
    <location>
        <begin position="85"/>
        <end position="111"/>
    </location>
</feature>
<evidence type="ECO:0008006" key="4">
    <source>
        <dbReference type="Google" id="ProtNLM"/>
    </source>
</evidence>
<evidence type="ECO:0000313" key="2">
    <source>
        <dbReference type="EMBL" id="GEL99233.1"/>
    </source>
</evidence>
<dbReference type="SUPFAM" id="SSF55729">
    <property type="entry name" value="Acyl-CoA N-acyltransferases (Nat)"/>
    <property type="match status" value="1"/>
</dbReference>
<keyword evidence="3" id="KW-1185">Reference proteome</keyword>
<comment type="caution">
    <text evidence="2">The sequence shown here is derived from an EMBL/GenBank/DDBJ whole genome shotgun (WGS) entry which is preliminary data.</text>
</comment>
<keyword evidence="1" id="KW-1133">Transmembrane helix</keyword>
<dbReference type="InterPro" id="IPR016181">
    <property type="entry name" value="Acyl_CoA_acyltransferase"/>
</dbReference>
<keyword evidence="1" id="KW-0472">Membrane</keyword>
<gene>
    <name evidence="2" type="ORF">CTE05_27800</name>
</gene>
<dbReference type="EMBL" id="BJWH01000015">
    <property type="protein sequence ID" value="GEL99233.1"/>
    <property type="molecule type" value="Genomic_DNA"/>
</dbReference>
<feature type="transmembrane region" description="Helical" evidence="1">
    <location>
        <begin position="47"/>
        <end position="65"/>
    </location>
</feature>
<reference evidence="2 3" key="1">
    <citation type="submission" date="2019-07" db="EMBL/GenBank/DDBJ databases">
        <title>Whole genome shotgun sequence of Cellulomonas terrae NBRC 100819.</title>
        <authorList>
            <person name="Hosoyama A."/>
            <person name="Uohara A."/>
            <person name="Ohji S."/>
            <person name="Ichikawa N."/>
        </authorList>
    </citation>
    <scope>NUCLEOTIDE SEQUENCE [LARGE SCALE GENOMIC DNA]</scope>
    <source>
        <strain evidence="2 3">NBRC 100819</strain>
    </source>
</reference>